<dbReference type="EMBL" id="JAMQOT010000015">
    <property type="protein sequence ID" value="MDF9748377.1"/>
    <property type="molecule type" value="Genomic_DNA"/>
</dbReference>
<protein>
    <submittedName>
        <fullName evidence="2">Uncharacterized protein</fullName>
    </submittedName>
</protein>
<keyword evidence="3" id="KW-1185">Reference proteome</keyword>
<evidence type="ECO:0000256" key="1">
    <source>
        <dbReference type="SAM" id="MobiDB-lite"/>
    </source>
</evidence>
<evidence type="ECO:0000313" key="2">
    <source>
        <dbReference type="EMBL" id="MDF9748377.1"/>
    </source>
</evidence>
<dbReference type="Proteomes" id="UP001154061">
    <property type="component" value="Unassembled WGS sequence"/>
</dbReference>
<dbReference type="AlphaFoldDB" id="A0A9Q4L8A9"/>
<feature type="compositionally biased region" description="Basic and acidic residues" evidence="1">
    <location>
        <begin position="13"/>
        <end position="49"/>
    </location>
</feature>
<reference evidence="2" key="1">
    <citation type="submission" date="2022-06" db="EMBL/GenBank/DDBJ databases">
        <title>Natrinema sp. a new haloarchaeum isolate from saline soil.</title>
        <authorList>
            <person name="Strakova D."/>
            <person name="Galisteo C."/>
            <person name="Sanchez-Porro C."/>
            <person name="Ventosa A."/>
        </authorList>
    </citation>
    <scope>NUCLEOTIDE SEQUENCE</scope>
    <source>
        <strain evidence="2">S1CR25-10</strain>
    </source>
</reference>
<accession>A0A9Q4L8A9</accession>
<gene>
    <name evidence="2" type="ORF">NDI89_22700</name>
</gene>
<feature type="region of interest" description="Disordered" evidence="1">
    <location>
        <begin position="64"/>
        <end position="91"/>
    </location>
</feature>
<proteinExistence type="predicted"/>
<organism evidence="2 3">
    <name type="scientific">Natrinema salsiterrestre</name>
    <dbReference type="NCBI Taxonomy" id="2950540"/>
    <lineage>
        <taxon>Archaea</taxon>
        <taxon>Methanobacteriati</taxon>
        <taxon>Methanobacteriota</taxon>
        <taxon>Stenosarchaea group</taxon>
        <taxon>Halobacteria</taxon>
        <taxon>Halobacteriales</taxon>
        <taxon>Natrialbaceae</taxon>
        <taxon>Natrinema</taxon>
    </lineage>
</organism>
<name>A0A9Q4L8A9_9EURY</name>
<evidence type="ECO:0000313" key="3">
    <source>
        <dbReference type="Proteomes" id="UP001154061"/>
    </source>
</evidence>
<feature type="region of interest" description="Disordered" evidence="1">
    <location>
        <begin position="1"/>
        <end position="49"/>
    </location>
</feature>
<sequence length="200" mass="22318">MTDDEEYEISSEPPRDEQGHPIHPERGHRICAAKKSDRTTPTDHGRERDDYEYCLQAAGWGEDRQVGPCSKHPVTGEQWGESNPNHEHGSYSEFQDFMQEGLTENEADAIEALDLEEHGDDFAADVVKEAYAKYLRTGDDRFLREARQWAADFGVIEKPADKLEAEVDADVNQTTELSIPGHVSDAIATAAESNLEEGGD</sequence>
<comment type="caution">
    <text evidence="2">The sequence shown here is derived from an EMBL/GenBank/DDBJ whole genome shotgun (WGS) entry which is preliminary data.</text>
</comment>
<dbReference type="RefSeq" id="WP_277525036.1">
    <property type="nucleotide sequence ID" value="NZ_JAMQOT010000015.1"/>
</dbReference>